<dbReference type="PANTHER" id="PTHR37957">
    <property type="entry name" value="BLR7070 PROTEIN"/>
    <property type="match status" value="1"/>
</dbReference>
<dbReference type="InterPro" id="IPR011042">
    <property type="entry name" value="6-blade_b-propeller_TolB-like"/>
</dbReference>
<sequence length="339" mass="35963">MAASLFTALAVVAPSGSAQDGPPGATRACSPWVRIDDFSDQLDKTTFSSVPVSELSGVTEDAAGHLLVVTDDSYEFELDARTRQPVAVMPMAYSDGTGLDAEAIAVDRDGTRLISDETQPSVNRFTPSGRYLGSLPVPDSLKVGQRATENLTFEGIALLAGKHVLVASIEGALKEDGSTIRRLQTWERTGRSGSFQLGSQYALQSDPGLDISDITSTPDGRLLVVERGYTAGVGNTVRLYLADLRHASDVSATPTVLAGQEGLRLVRTTLLADIADCPSLDATTRQPQANPLLDNIEGVTVTGRAPGGRLELLLLSDDNGHSTQITRLYSLTAHLPEVF</sequence>
<proteinExistence type="predicted"/>
<name>A0ABV1VME0_9ACTN</name>
<dbReference type="Proteomes" id="UP001490330">
    <property type="component" value="Unassembled WGS sequence"/>
</dbReference>
<organism evidence="2 3">
    <name type="scientific">Streptomyces flaveolus</name>
    <dbReference type="NCBI Taxonomy" id="67297"/>
    <lineage>
        <taxon>Bacteria</taxon>
        <taxon>Bacillati</taxon>
        <taxon>Actinomycetota</taxon>
        <taxon>Actinomycetes</taxon>
        <taxon>Kitasatosporales</taxon>
        <taxon>Streptomycetaceae</taxon>
        <taxon>Streptomyces</taxon>
    </lineage>
</organism>
<evidence type="ECO:0000313" key="2">
    <source>
        <dbReference type="EMBL" id="MER6907644.1"/>
    </source>
</evidence>
<comment type="caution">
    <text evidence="2">The sequence shown here is derived from an EMBL/GenBank/DDBJ whole genome shotgun (WGS) entry which is preliminary data.</text>
</comment>
<dbReference type="RefSeq" id="WP_350724898.1">
    <property type="nucleotide sequence ID" value="NZ_JBEPCO010000061.1"/>
</dbReference>
<dbReference type="PANTHER" id="PTHR37957:SF1">
    <property type="entry name" value="PHYTASE-LIKE DOMAIN-CONTAINING PROTEIN"/>
    <property type="match status" value="1"/>
</dbReference>
<protein>
    <submittedName>
        <fullName evidence="2">Esterase-like activity of phytase family protein</fullName>
    </submittedName>
</protein>
<dbReference type="EMBL" id="JBEPCV010000034">
    <property type="protein sequence ID" value="MER6907644.1"/>
    <property type="molecule type" value="Genomic_DNA"/>
</dbReference>
<evidence type="ECO:0000259" key="1">
    <source>
        <dbReference type="Pfam" id="PF13449"/>
    </source>
</evidence>
<dbReference type="Gene3D" id="2.120.10.30">
    <property type="entry name" value="TolB, C-terminal domain"/>
    <property type="match status" value="1"/>
</dbReference>
<accession>A0ABV1VME0</accession>
<keyword evidence="3" id="KW-1185">Reference proteome</keyword>
<reference evidence="2 3" key="1">
    <citation type="submission" date="2024-06" db="EMBL/GenBank/DDBJ databases">
        <title>The Natural Products Discovery Center: Release of the First 8490 Sequenced Strains for Exploring Actinobacteria Biosynthetic Diversity.</title>
        <authorList>
            <person name="Kalkreuter E."/>
            <person name="Kautsar S.A."/>
            <person name="Yang D."/>
            <person name="Bader C.D."/>
            <person name="Teijaro C.N."/>
            <person name="Fluegel L."/>
            <person name="Davis C.M."/>
            <person name="Simpson J.R."/>
            <person name="Lauterbach L."/>
            <person name="Steele A.D."/>
            <person name="Gui C."/>
            <person name="Meng S."/>
            <person name="Li G."/>
            <person name="Viehrig K."/>
            <person name="Ye F."/>
            <person name="Su P."/>
            <person name="Kiefer A.F."/>
            <person name="Nichols A."/>
            <person name="Cepeda A.J."/>
            <person name="Yan W."/>
            <person name="Fan B."/>
            <person name="Jiang Y."/>
            <person name="Adhikari A."/>
            <person name="Zheng C.-J."/>
            <person name="Schuster L."/>
            <person name="Cowan T.M."/>
            <person name="Smanski M.J."/>
            <person name="Chevrette M.G."/>
            <person name="De Carvalho L.P.S."/>
            <person name="Shen B."/>
        </authorList>
    </citation>
    <scope>NUCLEOTIDE SEQUENCE [LARGE SCALE GENOMIC DNA]</scope>
    <source>
        <strain evidence="2 3">NPDC000632</strain>
    </source>
</reference>
<dbReference type="InterPro" id="IPR027372">
    <property type="entry name" value="Phytase-like_dom"/>
</dbReference>
<gene>
    <name evidence="2" type="ORF">ABT322_28750</name>
</gene>
<dbReference type="SUPFAM" id="SSF101898">
    <property type="entry name" value="NHL repeat"/>
    <property type="match status" value="1"/>
</dbReference>
<dbReference type="Pfam" id="PF13449">
    <property type="entry name" value="Phytase-like"/>
    <property type="match status" value="1"/>
</dbReference>
<evidence type="ECO:0000313" key="3">
    <source>
        <dbReference type="Proteomes" id="UP001490330"/>
    </source>
</evidence>
<feature type="domain" description="Phytase-like" evidence="1">
    <location>
        <begin position="51"/>
        <end position="320"/>
    </location>
</feature>